<dbReference type="InterPro" id="IPR039657">
    <property type="entry name" value="Dimethylallyltransferase"/>
</dbReference>
<evidence type="ECO:0000256" key="3">
    <source>
        <dbReference type="ARBA" id="ARBA00005842"/>
    </source>
</evidence>
<comment type="function">
    <text evidence="2 10 12">Catalyzes the transfer of a dimethylallyl group onto the adenine at position 37 in tRNAs that read codons beginning with uridine, leading to the formation of N6-(dimethylallyl)adenosine (i(6)A).</text>
</comment>
<dbReference type="eggNOG" id="COG0324">
    <property type="taxonomic scope" value="Bacteria"/>
</dbReference>
<dbReference type="AlphaFoldDB" id="S3E1E2"/>
<dbReference type="Gene3D" id="1.10.20.140">
    <property type="match status" value="1"/>
</dbReference>
<dbReference type="NCBIfam" id="TIGR00174">
    <property type="entry name" value="miaA"/>
    <property type="match status" value="1"/>
</dbReference>
<dbReference type="PANTHER" id="PTHR11088">
    <property type="entry name" value="TRNA DIMETHYLALLYLTRANSFERASE"/>
    <property type="match status" value="1"/>
</dbReference>
<dbReference type="GO" id="GO:0005524">
    <property type="term" value="F:ATP binding"/>
    <property type="evidence" value="ECO:0007669"/>
    <property type="project" value="UniProtKB-UniRule"/>
</dbReference>
<comment type="caution">
    <text evidence="14">The sequence shown here is derived from an EMBL/GenBank/DDBJ whole genome shotgun (WGS) entry which is preliminary data.</text>
</comment>
<feature type="site" description="Interaction with substrate tRNA" evidence="10">
    <location>
        <position position="104"/>
    </location>
</feature>
<evidence type="ECO:0000256" key="6">
    <source>
        <dbReference type="ARBA" id="ARBA00022741"/>
    </source>
</evidence>
<dbReference type="HAMAP" id="MF_00185">
    <property type="entry name" value="IPP_trans"/>
    <property type="match status" value="1"/>
</dbReference>
<dbReference type="STRING" id="28176.CF66_1010"/>
<evidence type="ECO:0000313" key="14">
    <source>
        <dbReference type="EMBL" id="EPE38001.1"/>
    </source>
</evidence>
<dbReference type="GO" id="GO:0006400">
    <property type="term" value="P:tRNA modification"/>
    <property type="evidence" value="ECO:0007669"/>
    <property type="project" value="TreeGrafter"/>
</dbReference>
<keyword evidence="8 10" id="KW-0460">Magnesium</keyword>
<gene>
    <name evidence="10 14" type="primary">miaA</name>
    <name evidence="14" type="ORF">O1U_0464</name>
</gene>
<protein>
    <recommendedName>
        <fullName evidence="10">tRNA dimethylallyltransferase</fullName>
        <ecNumber evidence="10">2.5.1.75</ecNumber>
    </recommendedName>
    <alternativeName>
        <fullName evidence="10">Dimethylallyl diphosphate:tRNA dimethylallyltransferase</fullName>
        <shortName evidence="10">DMAPP:tRNA dimethylallyltransferase</shortName>
        <shortName evidence="10">DMATase</shortName>
    </alternativeName>
    <alternativeName>
        <fullName evidence="10">Isopentenyl-diphosphate:tRNA isopentenyltransferase</fullName>
        <shortName evidence="10">IPP transferase</shortName>
        <shortName evidence="10">IPPT</shortName>
        <shortName evidence="10">IPTase</shortName>
    </alternativeName>
</protein>
<feature type="site" description="Interaction with substrate tRNA" evidence="10">
    <location>
        <position position="126"/>
    </location>
</feature>
<evidence type="ECO:0000256" key="2">
    <source>
        <dbReference type="ARBA" id="ARBA00003213"/>
    </source>
</evidence>
<dbReference type="SUPFAM" id="SSF52540">
    <property type="entry name" value="P-loop containing nucleoside triphosphate hydrolases"/>
    <property type="match status" value="1"/>
</dbReference>
<sequence length="312" mass="35915">MNGKLPLVIFLMGPTASGKTTLSIKISKKIPVEIISVDSGLIYKGMDIGTAKPSSETLEKIPHKLIDIRDPNERYSVADFYYDAMYAIHQTIKNGKVPLLVGGTMFYYRSLIKGLSFTPASDLKIRSQIKQEALNLGCASLHKQLKKIDPISANRIHCNDLQRLSRALEIYRISGKTLTEYSRYKYRNFPFHVKQFALAPNEKDNLHHRIEVRFHNMIKNGFENEVKALHSRNDLHLDLPSIRCVGYRQIWDYLNGNLSLDEAIFRGICATRRLAKRQMTWLRSWCDLTWLNSENMEQAVETILNKVNTEKK</sequence>
<evidence type="ECO:0000256" key="4">
    <source>
        <dbReference type="ARBA" id="ARBA00022679"/>
    </source>
</evidence>
<dbReference type="Proteomes" id="UP000053688">
    <property type="component" value="Unassembled WGS sequence"/>
</dbReference>
<reference evidence="14 15" key="1">
    <citation type="journal article" date="2014" name="Environ. Microbiol.">
        <title>Genomic signatures of obligate host dependence in the luminous bacterial symbiont of a vertebrate.</title>
        <authorList>
            <person name="Hendry T.A."/>
            <person name="de Wet J.R."/>
            <person name="Dunlap P.V."/>
        </authorList>
    </citation>
    <scope>NUCLEOTIDE SEQUENCE [LARGE SCALE GENOMIC DNA]</scope>
    <source>
        <strain evidence="14 15">Akat1</strain>
    </source>
</reference>
<evidence type="ECO:0000256" key="1">
    <source>
        <dbReference type="ARBA" id="ARBA00001946"/>
    </source>
</evidence>
<dbReference type="PANTHER" id="PTHR11088:SF60">
    <property type="entry name" value="TRNA DIMETHYLALLYLTRANSFERASE"/>
    <property type="match status" value="1"/>
</dbReference>
<evidence type="ECO:0000313" key="15">
    <source>
        <dbReference type="Proteomes" id="UP000053688"/>
    </source>
</evidence>
<dbReference type="InterPro" id="IPR027417">
    <property type="entry name" value="P-loop_NTPase"/>
</dbReference>
<dbReference type="EMBL" id="AMSD01000001">
    <property type="protein sequence ID" value="EPE38001.1"/>
    <property type="molecule type" value="Genomic_DNA"/>
</dbReference>
<accession>S3E1E2</accession>
<organism evidence="14 15">
    <name type="scientific">Candidatus Photodesmus katoptron Akat1</name>
    <dbReference type="NCBI Taxonomy" id="1236703"/>
    <lineage>
        <taxon>Bacteria</taxon>
        <taxon>Pseudomonadati</taxon>
        <taxon>Pseudomonadota</taxon>
        <taxon>Gammaproteobacteria</taxon>
        <taxon>Vibrionales</taxon>
        <taxon>Vibrionaceae</taxon>
        <taxon>Candidatus Photodesmus</taxon>
    </lineage>
</organism>
<comment type="caution">
    <text evidence="10">Lacks conserved residue(s) required for the propagation of feature annotation.</text>
</comment>
<dbReference type="Gene3D" id="3.40.50.300">
    <property type="entry name" value="P-loop containing nucleotide triphosphate hydrolases"/>
    <property type="match status" value="1"/>
</dbReference>
<proteinExistence type="inferred from homology"/>
<evidence type="ECO:0000256" key="13">
    <source>
        <dbReference type="RuleBase" id="RU003785"/>
    </source>
</evidence>
<dbReference type="InterPro" id="IPR018022">
    <property type="entry name" value="IPT"/>
</dbReference>
<evidence type="ECO:0000256" key="5">
    <source>
        <dbReference type="ARBA" id="ARBA00022694"/>
    </source>
</evidence>
<comment type="similarity">
    <text evidence="3 10 13">Belongs to the IPP transferase family.</text>
</comment>
<feature type="region of interest" description="Interaction with substrate tRNA" evidence="10">
    <location>
        <begin position="162"/>
        <end position="166"/>
    </location>
</feature>
<feature type="region of interest" description="Interaction with substrate tRNA" evidence="10">
    <location>
        <begin position="38"/>
        <end position="41"/>
    </location>
</feature>
<dbReference type="PATRIC" id="fig|1236703.3.peg.465"/>
<dbReference type="RefSeq" id="WP_016503799.1">
    <property type="nucleotide sequence ID" value="NZ_AMSD01000001.1"/>
</dbReference>
<dbReference type="Pfam" id="PF01715">
    <property type="entry name" value="IPPT"/>
    <property type="match status" value="1"/>
</dbReference>
<keyword evidence="7 10" id="KW-0067">ATP-binding</keyword>
<keyword evidence="6 10" id="KW-0547">Nucleotide-binding</keyword>
<comment type="catalytic activity">
    <reaction evidence="9 10 11">
        <text>adenosine(37) in tRNA + dimethylallyl diphosphate = N(6)-dimethylallyladenosine(37) in tRNA + diphosphate</text>
        <dbReference type="Rhea" id="RHEA:26482"/>
        <dbReference type="Rhea" id="RHEA-COMP:10162"/>
        <dbReference type="Rhea" id="RHEA-COMP:10375"/>
        <dbReference type="ChEBI" id="CHEBI:33019"/>
        <dbReference type="ChEBI" id="CHEBI:57623"/>
        <dbReference type="ChEBI" id="CHEBI:74411"/>
        <dbReference type="ChEBI" id="CHEBI:74415"/>
        <dbReference type="EC" id="2.5.1.75"/>
    </reaction>
</comment>
<evidence type="ECO:0000256" key="7">
    <source>
        <dbReference type="ARBA" id="ARBA00022840"/>
    </source>
</evidence>
<name>S3E1E2_9GAMM</name>
<feature type="binding site" evidence="10">
    <location>
        <begin position="13"/>
        <end position="20"/>
    </location>
    <ligand>
        <name>ATP</name>
        <dbReference type="ChEBI" id="CHEBI:30616"/>
    </ligand>
</feature>
<evidence type="ECO:0000256" key="11">
    <source>
        <dbReference type="RuleBase" id="RU003783"/>
    </source>
</evidence>
<evidence type="ECO:0000256" key="9">
    <source>
        <dbReference type="ARBA" id="ARBA00049563"/>
    </source>
</evidence>
<dbReference type="FunFam" id="1.10.20.140:FF:000001">
    <property type="entry name" value="tRNA dimethylallyltransferase"/>
    <property type="match status" value="1"/>
</dbReference>
<evidence type="ECO:0000256" key="10">
    <source>
        <dbReference type="HAMAP-Rule" id="MF_00185"/>
    </source>
</evidence>
<dbReference type="GO" id="GO:0052381">
    <property type="term" value="F:tRNA dimethylallyltransferase activity"/>
    <property type="evidence" value="ECO:0007669"/>
    <property type="project" value="UniProtKB-UniRule"/>
</dbReference>
<keyword evidence="4 10" id="KW-0808">Transferase</keyword>
<feature type="region of interest" description="Interaction with substrate tRNA" evidence="10">
    <location>
        <begin position="243"/>
        <end position="248"/>
    </location>
</feature>
<keyword evidence="5 10" id="KW-0819">tRNA processing</keyword>
<comment type="cofactor">
    <cofactor evidence="1 10">
        <name>Mg(2+)</name>
        <dbReference type="ChEBI" id="CHEBI:18420"/>
    </cofactor>
</comment>
<keyword evidence="15" id="KW-1185">Reference proteome</keyword>
<feature type="binding site" evidence="10">
    <location>
        <begin position="15"/>
        <end position="20"/>
    </location>
    <ligand>
        <name>substrate</name>
    </ligand>
</feature>
<evidence type="ECO:0000256" key="8">
    <source>
        <dbReference type="ARBA" id="ARBA00022842"/>
    </source>
</evidence>
<dbReference type="EC" id="2.5.1.75" evidence="10"/>
<comment type="subunit">
    <text evidence="10">Monomer.</text>
</comment>
<evidence type="ECO:0000256" key="12">
    <source>
        <dbReference type="RuleBase" id="RU003784"/>
    </source>
</evidence>